<dbReference type="GO" id="GO:0005634">
    <property type="term" value="C:nucleus"/>
    <property type="evidence" value="ECO:0007669"/>
    <property type="project" value="UniProtKB-SubCell"/>
</dbReference>
<feature type="compositionally biased region" description="Polar residues" evidence="8">
    <location>
        <begin position="202"/>
        <end position="211"/>
    </location>
</feature>
<comment type="similarity">
    <text evidence="2">Belongs to the ARR-like family.</text>
</comment>
<dbReference type="Pfam" id="PF06203">
    <property type="entry name" value="CCT"/>
    <property type="match status" value="1"/>
</dbReference>
<feature type="compositionally biased region" description="Low complexity" evidence="8">
    <location>
        <begin position="641"/>
        <end position="654"/>
    </location>
</feature>
<protein>
    <submittedName>
        <fullName evidence="11">Two-component response regulator-like APRR3</fullName>
    </submittedName>
</protein>
<dbReference type="PROSITE" id="PS51017">
    <property type="entry name" value="CCT"/>
    <property type="match status" value="1"/>
</dbReference>
<reference evidence="11" key="1">
    <citation type="journal article" date="2023" name="GigaByte">
        <title>Genome assembly of the bearded iris, Iris pallida Lam.</title>
        <authorList>
            <person name="Bruccoleri R.E."/>
            <person name="Oakeley E.J."/>
            <person name="Faust A.M.E."/>
            <person name="Altorfer M."/>
            <person name="Dessus-Babus S."/>
            <person name="Burckhardt D."/>
            <person name="Oertli M."/>
            <person name="Naumann U."/>
            <person name="Petersen F."/>
            <person name="Wong J."/>
        </authorList>
    </citation>
    <scope>NUCLEOTIDE SEQUENCE</scope>
    <source>
        <strain evidence="11">GSM-AAB239-AS_SAM_17_03QT</strain>
    </source>
</reference>
<comment type="subcellular location">
    <subcellularLocation>
        <location evidence="1 7">Nucleus</location>
    </subcellularLocation>
</comment>
<feature type="compositionally biased region" description="Polar residues" evidence="8">
    <location>
        <begin position="658"/>
        <end position="667"/>
    </location>
</feature>
<evidence type="ECO:0000259" key="10">
    <source>
        <dbReference type="PROSITE" id="PS51017"/>
    </source>
</evidence>
<dbReference type="PANTHER" id="PTHR43874">
    <property type="entry name" value="TWO-COMPONENT RESPONSE REGULATOR"/>
    <property type="match status" value="1"/>
</dbReference>
<dbReference type="InterPro" id="IPR001789">
    <property type="entry name" value="Sig_transdc_resp-reg_receiver"/>
</dbReference>
<name>A0AAX6H429_IRIPA</name>
<dbReference type="Gene3D" id="3.40.50.2300">
    <property type="match status" value="1"/>
</dbReference>
<feature type="compositionally biased region" description="Polar residues" evidence="8">
    <location>
        <begin position="725"/>
        <end position="734"/>
    </location>
</feature>
<reference evidence="11" key="2">
    <citation type="submission" date="2023-04" db="EMBL/GenBank/DDBJ databases">
        <authorList>
            <person name="Bruccoleri R.E."/>
            <person name="Oakeley E.J."/>
            <person name="Faust A.-M."/>
            <person name="Dessus-Babus S."/>
            <person name="Altorfer M."/>
            <person name="Burckhardt D."/>
            <person name="Oertli M."/>
            <person name="Naumann U."/>
            <person name="Petersen F."/>
            <person name="Wong J."/>
        </authorList>
    </citation>
    <scope>NUCLEOTIDE SEQUENCE</scope>
    <source>
        <strain evidence="11">GSM-AAB239-AS_SAM_17_03QT</strain>
        <tissue evidence="11">Leaf</tissue>
    </source>
</reference>
<evidence type="ECO:0000256" key="4">
    <source>
        <dbReference type="ARBA" id="ARBA00023108"/>
    </source>
</evidence>
<evidence type="ECO:0000256" key="3">
    <source>
        <dbReference type="ARBA" id="ARBA00023012"/>
    </source>
</evidence>
<dbReference type="SMART" id="SM00448">
    <property type="entry name" value="REC"/>
    <property type="match status" value="1"/>
</dbReference>
<evidence type="ECO:0000256" key="7">
    <source>
        <dbReference type="PROSITE-ProRule" id="PRU00357"/>
    </source>
</evidence>
<dbReference type="PROSITE" id="PS50110">
    <property type="entry name" value="RESPONSE_REGULATORY"/>
    <property type="match status" value="1"/>
</dbReference>
<proteinExistence type="inferred from homology"/>
<dbReference type="AlphaFoldDB" id="A0AAX6H429"/>
<dbReference type="Proteomes" id="UP001140949">
    <property type="component" value="Unassembled WGS sequence"/>
</dbReference>
<feature type="region of interest" description="Disordered" evidence="8">
    <location>
        <begin position="712"/>
        <end position="734"/>
    </location>
</feature>
<dbReference type="SUPFAM" id="SSF52172">
    <property type="entry name" value="CheY-like"/>
    <property type="match status" value="1"/>
</dbReference>
<dbReference type="GO" id="GO:0000160">
    <property type="term" value="P:phosphorelay signal transduction system"/>
    <property type="evidence" value="ECO:0007669"/>
    <property type="project" value="UniProtKB-KW"/>
</dbReference>
<dbReference type="EMBL" id="JANAVB010013596">
    <property type="protein sequence ID" value="KAJ6835205.1"/>
    <property type="molecule type" value="Genomic_DNA"/>
</dbReference>
<feature type="domain" description="Response regulatory" evidence="9">
    <location>
        <begin position="47"/>
        <end position="165"/>
    </location>
</feature>
<feature type="compositionally biased region" description="Polar residues" evidence="8">
    <location>
        <begin position="451"/>
        <end position="462"/>
    </location>
</feature>
<feature type="region of interest" description="Disordered" evidence="8">
    <location>
        <begin position="451"/>
        <end position="503"/>
    </location>
</feature>
<dbReference type="PANTHER" id="PTHR43874:SF117">
    <property type="entry name" value="TWO-COMPONENT RESPONSE REGULATOR-LIKE APRR3"/>
    <property type="match status" value="1"/>
</dbReference>
<evidence type="ECO:0000313" key="11">
    <source>
        <dbReference type="EMBL" id="KAJ6835205.1"/>
    </source>
</evidence>
<evidence type="ECO:0000256" key="2">
    <source>
        <dbReference type="ARBA" id="ARBA00010330"/>
    </source>
</evidence>
<keyword evidence="3" id="KW-0902">Two-component regulatory system</keyword>
<evidence type="ECO:0000256" key="1">
    <source>
        <dbReference type="ARBA" id="ARBA00004123"/>
    </source>
</evidence>
<dbReference type="Pfam" id="PF00072">
    <property type="entry name" value="Response_reg"/>
    <property type="match status" value="1"/>
</dbReference>
<gene>
    <name evidence="11" type="ORF">M6B38_122790</name>
</gene>
<dbReference type="InterPro" id="IPR010402">
    <property type="entry name" value="CCT_domain"/>
</dbReference>
<feature type="domain" description="CCT" evidence="10">
    <location>
        <begin position="678"/>
        <end position="720"/>
    </location>
</feature>
<organism evidence="11 12">
    <name type="scientific">Iris pallida</name>
    <name type="common">Sweet iris</name>
    <dbReference type="NCBI Taxonomy" id="29817"/>
    <lineage>
        <taxon>Eukaryota</taxon>
        <taxon>Viridiplantae</taxon>
        <taxon>Streptophyta</taxon>
        <taxon>Embryophyta</taxon>
        <taxon>Tracheophyta</taxon>
        <taxon>Spermatophyta</taxon>
        <taxon>Magnoliopsida</taxon>
        <taxon>Liliopsida</taxon>
        <taxon>Asparagales</taxon>
        <taxon>Iridaceae</taxon>
        <taxon>Iridoideae</taxon>
        <taxon>Irideae</taxon>
        <taxon>Iris</taxon>
    </lineage>
</organism>
<feature type="region of interest" description="Disordered" evidence="8">
    <location>
        <begin position="175"/>
        <end position="245"/>
    </location>
</feature>
<dbReference type="InterPro" id="IPR045279">
    <property type="entry name" value="ARR-like"/>
</dbReference>
<evidence type="ECO:0000256" key="5">
    <source>
        <dbReference type="ARBA" id="ARBA00023242"/>
    </source>
</evidence>
<dbReference type="GO" id="GO:0009736">
    <property type="term" value="P:cytokinin-activated signaling pathway"/>
    <property type="evidence" value="ECO:0007669"/>
    <property type="project" value="InterPro"/>
</dbReference>
<dbReference type="InterPro" id="IPR011006">
    <property type="entry name" value="CheY-like_superfamily"/>
</dbReference>
<evidence type="ECO:0000256" key="8">
    <source>
        <dbReference type="SAM" id="MobiDB-lite"/>
    </source>
</evidence>
<evidence type="ECO:0000259" key="9">
    <source>
        <dbReference type="PROSITE" id="PS50110"/>
    </source>
</evidence>
<evidence type="ECO:0000256" key="6">
    <source>
        <dbReference type="PROSITE-ProRule" id="PRU00169"/>
    </source>
</evidence>
<keyword evidence="5 7" id="KW-0539">Nucleus</keyword>
<keyword evidence="4" id="KW-0090">Biological rhythms</keyword>
<feature type="region of interest" description="Disordered" evidence="8">
    <location>
        <begin position="634"/>
        <end position="667"/>
    </location>
</feature>
<feature type="compositionally biased region" description="Polar residues" evidence="8">
    <location>
        <begin position="175"/>
        <end position="187"/>
    </location>
</feature>
<comment type="caution">
    <text evidence="11">The sequence shown here is derived from an EMBL/GenBank/DDBJ whole genome shotgun (WGS) entry which is preliminary data.</text>
</comment>
<feature type="region of interest" description="Disordered" evidence="8">
    <location>
        <begin position="1"/>
        <end position="29"/>
    </location>
</feature>
<comment type="caution">
    <text evidence="6">Lacks conserved residue(s) required for the propagation of feature annotation.</text>
</comment>
<keyword evidence="12" id="KW-1185">Reference proteome</keyword>
<sequence>MAEPPSTKGKAPRVPSDQRAADHPQSTAGRPASLIRWERFLPRRSLRVLLVEHDDSTRHVVAALLRNCNYHVAGVADGMKAWEVMTERRYCFDLVLTEVATPSLSGIGLLTRIVATEECKNIPVIMMSTHDSVNVVLKCMLKGAVDFLVKPVRKNELRNLWQHVWRRHCSSSYASASDNNTASNQINVDAGDQSKTGENDDVPSNFQSSGTKPDIDIESAQQQTEPPPDENWRCTMKGGATLDQHDSDVANLASASKIDYGGETRGYKPVGVVVDVTLPIQEASKAEKSPGNHSYDISPSREENLDVVRYSKGDNDNHKSSCQNNASNGLVQKKVVFVEPISEGQYSSTVLKKDALVQDGLCNTTKSYHVGDTSNAGTSPLWELSLRRPQTNVCVDPELKENHVLKHSNASAFSRYGDKGIQSSWHKSYSSALCIRTREFMDNDDSYISSSGIDNEKNTPCSPTKVRLPSPRRNEDEATTYLQVSSNNKEKPTTPRDMSADHSSTMGDIALRHPPYGFMPLPIPVGTVPYHNLCGVFGTIMQPVFYPETSLAPLSSAAFGKPVIEIHHYPSSHHSNHLIKHPLSLELPRCEETHKPQHWRQAIDISEPGEQRELSCIPTEQAYQSGSCGHDVLKGSGSNGTGETADGAGATAAALESGNESGVQNCNRRGLDWDRSRREAALLKFRMKRKERCFEKKVRYYSRKKLAEQRPRIKGQFVRQKIPESPTSEADNRL</sequence>
<feature type="compositionally biased region" description="Basic and acidic residues" evidence="8">
    <location>
        <begin position="488"/>
        <end position="500"/>
    </location>
</feature>
<accession>A0AAX6H429</accession>
<dbReference type="GO" id="GO:0048511">
    <property type="term" value="P:rhythmic process"/>
    <property type="evidence" value="ECO:0007669"/>
    <property type="project" value="UniProtKB-KW"/>
</dbReference>
<evidence type="ECO:0000313" key="12">
    <source>
        <dbReference type="Proteomes" id="UP001140949"/>
    </source>
</evidence>